<dbReference type="EMBL" id="JAEFBK010000012">
    <property type="protein sequence ID" value="KAG7541760.1"/>
    <property type="molecule type" value="Genomic_DNA"/>
</dbReference>
<comment type="caution">
    <text evidence="1">The sequence shown here is derived from an EMBL/GenBank/DDBJ whole genome shotgun (WGS) entry which is preliminary data.</text>
</comment>
<name>A0A8T1YBX8_9BRAS</name>
<evidence type="ECO:0000313" key="2">
    <source>
        <dbReference type="Proteomes" id="UP000694240"/>
    </source>
</evidence>
<evidence type="ECO:0000313" key="1">
    <source>
        <dbReference type="EMBL" id="KAG7541760.1"/>
    </source>
</evidence>
<proteinExistence type="predicted"/>
<keyword evidence="2" id="KW-1185">Reference proteome</keyword>
<dbReference type="Proteomes" id="UP000694240">
    <property type="component" value="Chromosome 12"/>
</dbReference>
<accession>A0A8T1YBX8</accession>
<sequence>MDNFNSFSLVKLDGMDNWSTRRPLCAADTLFGDNTELMESYFKPRQCWVIGVEGYNTSLPADEIKKALTDHFRSCGAIAKVEIPVDRPASVIIIGDDANEKALELNGSELGGRKLVVTAMVYPMLVKRDAPSGSTVPATQISEE</sequence>
<dbReference type="AlphaFoldDB" id="A0A8T1YBX8"/>
<organism evidence="1 2">
    <name type="scientific">Arabidopsis thaliana x Arabidopsis arenosa</name>
    <dbReference type="NCBI Taxonomy" id="1240361"/>
    <lineage>
        <taxon>Eukaryota</taxon>
        <taxon>Viridiplantae</taxon>
        <taxon>Streptophyta</taxon>
        <taxon>Embryophyta</taxon>
        <taxon>Tracheophyta</taxon>
        <taxon>Spermatophyta</taxon>
        <taxon>Magnoliopsida</taxon>
        <taxon>eudicotyledons</taxon>
        <taxon>Gunneridae</taxon>
        <taxon>Pentapetalae</taxon>
        <taxon>rosids</taxon>
        <taxon>malvids</taxon>
        <taxon>Brassicales</taxon>
        <taxon>Brassicaceae</taxon>
        <taxon>Camelineae</taxon>
        <taxon>Arabidopsis</taxon>
    </lineage>
</organism>
<gene>
    <name evidence="1" type="ORF">ISN45_Aa07g018160</name>
</gene>
<protein>
    <submittedName>
        <fullName evidence="1">RNA-binding domain superfamily</fullName>
    </submittedName>
</protein>
<reference evidence="1 2" key="1">
    <citation type="submission" date="2020-12" db="EMBL/GenBank/DDBJ databases">
        <title>Concerted genomic and epigenomic changes stabilize Arabidopsis allopolyploids.</title>
        <authorList>
            <person name="Chen Z."/>
        </authorList>
    </citation>
    <scope>NUCLEOTIDE SEQUENCE [LARGE SCALE GENOMIC DNA]</scope>
    <source>
        <strain evidence="1">Allo738</strain>
        <tissue evidence="1">Leaf</tissue>
    </source>
</reference>